<gene>
    <name evidence="4" type="ORF">AaeL_AAEL001743</name>
</gene>
<dbReference type="HOGENOM" id="CLU_065450_3_0_1"/>
<reference evidence="4" key="2">
    <citation type="journal article" date="2007" name="Science">
        <title>Genome sequence of Aedes aegypti, a major arbovirus vector.</title>
        <authorList>
            <person name="Nene V."/>
            <person name="Wortman J.R."/>
            <person name="Lawson D."/>
            <person name="Haas B."/>
            <person name="Kodira C."/>
            <person name="Tu Z.J."/>
            <person name="Loftus B."/>
            <person name="Xi Z."/>
            <person name="Megy K."/>
            <person name="Grabherr M."/>
            <person name="Ren Q."/>
            <person name="Zdobnov E.M."/>
            <person name="Lobo N.F."/>
            <person name="Campbell K.S."/>
            <person name="Brown S.E."/>
            <person name="Bonaldo M.F."/>
            <person name="Zhu J."/>
            <person name="Sinkins S.P."/>
            <person name="Hogenkamp D.G."/>
            <person name="Amedeo P."/>
            <person name="Arensburger P."/>
            <person name="Atkinson P.W."/>
            <person name="Bidwell S."/>
            <person name="Biedler J."/>
            <person name="Birney E."/>
            <person name="Bruggner R.V."/>
            <person name="Costas J."/>
            <person name="Coy M.R."/>
            <person name="Crabtree J."/>
            <person name="Crawford M."/>
            <person name="Debruyn B."/>
            <person name="Decaprio D."/>
            <person name="Eiglmeier K."/>
            <person name="Eisenstadt E."/>
            <person name="El-Dorry H."/>
            <person name="Gelbart W.M."/>
            <person name="Gomes S.L."/>
            <person name="Hammond M."/>
            <person name="Hannick L.I."/>
            <person name="Hogan J.R."/>
            <person name="Holmes M.H."/>
            <person name="Jaffe D."/>
            <person name="Johnston J.S."/>
            <person name="Kennedy R.C."/>
            <person name="Koo H."/>
            <person name="Kravitz S."/>
            <person name="Kriventseva E.V."/>
            <person name="Kulp D."/>
            <person name="Labutti K."/>
            <person name="Lee E."/>
            <person name="Li S."/>
            <person name="Lovin D.D."/>
            <person name="Mao C."/>
            <person name="Mauceli E."/>
            <person name="Menck C.F."/>
            <person name="Miller J.R."/>
            <person name="Montgomery P."/>
            <person name="Mori A."/>
            <person name="Nascimento A.L."/>
            <person name="Naveira H.F."/>
            <person name="Nusbaum C."/>
            <person name="O'leary S."/>
            <person name="Orvis J."/>
            <person name="Pertea M."/>
            <person name="Quesneville H."/>
            <person name="Reidenbach K.R."/>
            <person name="Rogers Y.H."/>
            <person name="Roth C.W."/>
            <person name="Schneider J.R."/>
            <person name="Schatz M."/>
            <person name="Shumway M."/>
            <person name="Stanke M."/>
            <person name="Stinson E.O."/>
            <person name="Tubio J.M."/>
            <person name="Vanzee J.P."/>
            <person name="Verjovski-Almeida S."/>
            <person name="Werner D."/>
            <person name="White O."/>
            <person name="Wyder S."/>
            <person name="Zeng Q."/>
            <person name="Zhao Q."/>
            <person name="Zhao Y."/>
            <person name="Hill C.A."/>
            <person name="Raikhel A.S."/>
            <person name="Soares M.B."/>
            <person name="Knudson D.L."/>
            <person name="Lee N.H."/>
            <person name="Galagan J."/>
            <person name="Salzberg S.L."/>
            <person name="Paulsen I.T."/>
            <person name="Dimopoulos G."/>
            <person name="Collins F.H."/>
            <person name="Birren B."/>
            <person name="Fraser-Liggett C.M."/>
            <person name="Severson D.W."/>
        </authorList>
    </citation>
    <scope>NUCLEOTIDE SEQUENCE [LARGE SCALE GENOMIC DNA]</scope>
    <source>
        <strain evidence="4">Liverpool</strain>
    </source>
</reference>
<evidence type="ECO:0000313" key="5">
    <source>
        <dbReference type="Proteomes" id="UP000682892"/>
    </source>
</evidence>
<dbReference type="OrthoDB" id="6372059at2759"/>
<feature type="region of interest" description="Disordered" evidence="2">
    <location>
        <begin position="123"/>
        <end position="144"/>
    </location>
</feature>
<feature type="chain" id="PRO_5036497642" evidence="3">
    <location>
        <begin position="17"/>
        <end position="144"/>
    </location>
</feature>
<dbReference type="PANTHER" id="PTHR10380">
    <property type="entry name" value="CUTICLE PROTEIN"/>
    <property type="match status" value="1"/>
</dbReference>
<dbReference type="Proteomes" id="UP000682892">
    <property type="component" value="Unassembled WGS sequence"/>
</dbReference>
<sequence length="144" mass="15875">MKLFITLSALLAVAVAVEYHHVEHKHIPIVHSESYHGHDGSFKHEYESANGISVQEQGYVKNAGDKEHATNVVHGTYSYIDPHGVPVSVSYSADENGFQAHGSHIPTPPPLPKALVEAYAKAGSHPENHADVHYSKPEPHYKHY</sequence>
<dbReference type="PRINTS" id="PR00947">
    <property type="entry name" value="CUTICLE"/>
</dbReference>
<dbReference type="GO" id="GO:0062129">
    <property type="term" value="C:chitin-based extracellular matrix"/>
    <property type="evidence" value="ECO:0007669"/>
    <property type="project" value="TreeGrafter"/>
</dbReference>
<dbReference type="EMBL" id="CH477226">
    <property type="protein sequence ID" value="EAT47121.1"/>
    <property type="molecule type" value="Genomic_DNA"/>
</dbReference>
<evidence type="ECO:0000256" key="1">
    <source>
        <dbReference type="PROSITE-ProRule" id="PRU00497"/>
    </source>
</evidence>
<feature type="signal peptide" evidence="3">
    <location>
        <begin position="1"/>
        <end position="16"/>
    </location>
</feature>
<dbReference type="OMA" id="YAKAGSH"/>
<dbReference type="Pfam" id="PF00379">
    <property type="entry name" value="Chitin_bind_4"/>
    <property type="match status" value="1"/>
</dbReference>
<keyword evidence="3" id="KW-0732">Signal</keyword>
<dbReference type="InterPro" id="IPR050468">
    <property type="entry name" value="Cuticle_Struct_Prot"/>
</dbReference>
<reference evidence="4" key="3">
    <citation type="submission" date="2012-09" db="EMBL/GenBank/DDBJ databases">
        <authorList>
            <consortium name="VectorBase"/>
        </authorList>
    </citation>
    <scope>NUCLEOTIDE SEQUENCE</scope>
    <source>
        <strain evidence="4">Liverpool</strain>
    </source>
</reference>
<evidence type="ECO:0000313" key="4">
    <source>
        <dbReference type="EMBL" id="EAT47121.1"/>
    </source>
</evidence>
<dbReference type="PROSITE" id="PS51155">
    <property type="entry name" value="CHIT_BIND_RR_2"/>
    <property type="match status" value="1"/>
</dbReference>
<protein>
    <submittedName>
        <fullName evidence="4">AAEL001743-PA</fullName>
    </submittedName>
</protein>
<dbReference type="InterPro" id="IPR000618">
    <property type="entry name" value="Insect_cuticle"/>
</dbReference>
<reference evidence="4" key="1">
    <citation type="submission" date="2005-10" db="EMBL/GenBank/DDBJ databases">
        <authorList>
            <person name="Loftus B.J."/>
            <person name="Nene V.M."/>
            <person name="Hannick L.I."/>
            <person name="Bidwell S."/>
            <person name="Haas B."/>
            <person name="Amedeo P."/>
            <person name="Orvis J."/>
            <person name="Wortman J.R."/>
            <person name="White O.R."/>
            <person name="Salzberg S."/>
            <person name="Shumway M."/>
            <person name="Koo H."/>
            <person name="Zhao Y."/>
            <person name="Holmes M."/>
            <person name="Miller J."/>
            <person name="Schatz M."/>
            <person name="Pop M."/>
            <person name="Pai G."/>
            <person name="Utterback T."/>
            <person name="Rogers Y.-H."/>
            <person name="Kravitz S."/>
            <person name="Fraser C.M."/>
        </authorList>
    </citation>
    <scope>NUCLEOTIDE SEQUENCE</scope>
    <source>
        <strain evidence="4">Liverpool</strain>
    </source>
</reference>
<keyword evidence="1" id="KW-0193">Cuticle</keyword>
<accession>A0A1S4EZM4</accession>
<dbReference type="AlphaFoldDB" id="A0A1S4EZM4"/>
<organism evidence="4 5">
    <name type="scientific">Aedes aegypti</name>
    <name type="common">Yellowfever mosquito</name>
    <name type="synonym">Culex aegypti</name>
    <dbReference type="NCBI Taxonomy" id="7159"/>
    <lineage>
        <taxon>Eukaryota</taxon>
        <taxon>Metazoa</taxon>
        <taxon>Ecdysozoa</taxon>
        <taxon>Arthropoda</taxon>
        <taxon>Hexapoda</taxon>
        <taxon>Insecta</taxon>
        <taxon>Pterygota</taxon>
        <taxon>Neoptera</taxon>
        <taxon>Endopterygota</taxon>
        <taxon>Diptera</taxon>
        <taxon>Nematocera</taxon>
        <taxon>Culicoidea</taxon>
        <taxon>Culicidae</taxon>
        <taxon>Culicinae</taxon>
        <taxon>Aedini</taxon>
        <taxon>Aedes</taxon>
        <taxon>Stegomyia</taxon>
    </lineage>
</organism>
<evidence type="ECO:0000256" key="2">
    <source>
        <dbReference type="SAM" id="MobiDB-lite"/>
    </source>
</evidence>
<dbReference type="GO" id="GO:0008010">
    <property type="term" value="F:structural constituent of chitin-based larval cuticle"/>
    <property type="evidence" value="ECO:0007669"/>
    <property type="project" value="TreeGrafter"/>
</dbReference>
<proteinExistence type="predicted"/>
<evidence type="ECO:0000256" key="3">
    <source>
        <dbReference type="SAM" id="SignalP"/>
    </source>
</evidence>
<name>A0A1S4EZM4_AEDAE</name>
<feature type="compositionally biased region" description="Basic and acidic residues" evidence="2">
    <location>
        <begin position="124"/>
        <end position="144"/>
    </location>
</feature>
<dbReference type="PANTHER" id="PTHR10380:SF241">
    <property type="entry name" value="CUTICULAR PROTEIN 47EG-RELATED"/>
    <property type="match status" value="1"/>
</dbReference>